<dbReference type="AlphaFoldDB" id="A0A388JTQ7"/>
<feature type="compositionally biased region" description="Basic and acidic residues" evidence="1">
    <location>
        <begin position="283"/>
        <end position="303"/>
    </location>
</feature>
<keyword evidence="3" id="KW-1185">Reference proteome</keyword>
<accession>A0A388JTQ7</accession>
<name>A0A388JTQ7_CHABU</name>
<reference evidence="2 3" key="1">
    <citation type="journal article" date="2018" name="Cell">
        <title>The Chara Genome: Secondary Complexity and Implications for Plant Terrestrialization.</title>
        <authorList>
            <person name="Nishiyama T."/>
            <person name="Sakayama H."/>
            <person name="Vries J.D."/>
            <person name="Buschmann H."/>
            <person name="Saint-Marcoux D."/>
            <person name="Ullrich K.K."/>
            <person name="Haas F.B."/>
            <person name="Vanderstraeten L."/>
            <person name="Becker D."/>
            <person name="Lang D."/>
            <person name="Vosolsobe S."/>
            <person name="Rombauts S."/>
            <person name="Wilhelmsson P.K.I."/>
            <person name="Janitza P."/>
            <person name="Kern R."/>
            <person name="Heyl A."/>
            <person name="Rumpler F."/>
            <person name="Villalobos L.I.A.C."/>
            <person name="Clay J.M."/>
            <person name="Skokan R."/>
            <person name="Toyoda A."/>
            <person name="Suzuki Y."/>
            <person name="Kagoshima H."/>
            <person name="Schijlen E."/>
            <person name="Tajeshwar N."/>
            <person name="Catarino B."/>
            <person name="Hetherington A.J."/>
            <person name="Saltykova A."/>
            <person name="Bonnot C."/>
            <person name="Breuninger H."/>
            <person name="Symeonidi A."/>
            <person name="Radhakrishnan G.V."/>
            <person name="Van Nieuwerburgh F."/>
            <person name="Deforce D."/>
            <person name="Chang C."/>
            <person name="Karol K.G."/>
            <person name="Hedrich R."/>
            <person name="Ulvskov P."/>
            <person name="Glockner G."/>
            <person name="Delwiche C.F."/>
            <person name="Petrasek J."/>
            <person name="Van de Peer Y."/>
            <person name="Friml J."/>
            <person name="Beilby M."/>
            <person name="Dolan L."/>
            <person name="Kohara Y."/>
            <person name="Sugano S."/>
            <person name="Fujiyama A."/>
            <person name="Delaux P.-M."/>
            <person name="Quint M."/>
            <person name="TheiBen G."/>
            <person name="Hagemann M."/>
            <person name="Harholt J."/>
            <person name="Dunand C."/>
            <person name="Zachgo S."/>
            <person name="Langdale J."/>
            <person name="Maumus F."/>
            <person name="Straeten D.V.D."/>
            <person name="Gould S.B."/>
            <person name="Rensing S.A."/>
        </authorList>
    </citation>
    <scope>NUCLEOTIDE SEQUENCE [LARGE SCALE GENOMIC DNA]</scope>
    <source>
        <strain evidence="2 3">S276</strain>
    </source>
</reference>
<organism evidence="2 3">
    <name type="scientific">Chara braunii</name>
    <name type="common">Braun's stonewort</name>
    <dbReference type="NCBI Taxonomy" id="69332"/>
    <lineage>
        <taxon>Eukaryota</taxon>
        <taxon>Viridiplantae</taxon>
        <taxon>Streptophyta</taxon>
        <taxon>Charophyceae</taxon>
        <taxon>Charales</taxon>
        <taxon>Characeae</taxon>
        <taxon>Chara</taxon>
    </lineage>
</organism>
<feature type="compositionally biased region" description="Basic and acidic residues" evidence="1">
    <location>
        <begin position="378"/>
        <end position="387"/>
    </location>
</feature>
<comment type="caution">
    <text evidence="2">The sequence shown here is derived from an EMBL/GenBank/DDBJ whole genome shotgun (WGS) entry which is preliminary data.</text>
</comment>
<evidence type="ECO:0000256" key="1">
    <source>
        <dbReference type="SAM" id="MobiDB-lite"/>
    </source>
</evidence>
<dbReference type="EMBL" id="BFEA01000018">
    <property type="protein sequence ID" value="GBG61188.1"/>
    <property type="molecule type" value="Genomic_DNA"/>
</dbReference>
<dbReference type="Gramene" id="GBG61188">
    <property type="protein sequence ID" value="GBG61188"/>
    <property type="gene ID" value="CBR_g19721"/>
</dbReference>
<feature type="compositionally biased region" description="Low complexity" evidence="1">
    <location>
        <begin position="127"/>
        <end position="140"/>
    </location>
</feature>
<evidence type="ECO:0000313" key="2">
    <source>
        <dbReference type="EMBL" id="GBG61188.1"/>
    </source>
</evidence>
<gene>
    <name evidence="2" type="ORF">CBR_g19721</name>
</gene>
<feature type="compositionally biased region" description="Acidic residues" evidence="1">
    <location>
        <begin position="221"/>
        <end position="237"/>
    </location>
</feature>
<feature type="region of interest" description="Disordered" evidence="1">
    <location>
        <begin position="167"/>
        <end position="413"/>
    </location>
</feature>
<feature type="region of interest" description="Disordered" evidence="1">
    <location>
        <begin position="121"/>
        <end position="154"/>
    </location>
</feature>
<feature type="compositionally biased region" description="Basic and acidic residues" evidence="1">
    <location>
        <begin position="209"/>
        <end position="220"/>
    </location>
</feature>
<proteinExistence type="predicted"/>
<feature type="compositionally biased region" description="Basic and acidic residues" evidence="1">
    <location>
        <begin position="171"/>
        <end position="201"/>
    </location>
</feature>
<feature type="compositionally biased region" description="Acidic residues" evidence="1">
    <location>
        <begin position="266"/>
        <end position="282"/>
    </location>
</feature>
<feature type="compositionally biased region" description="Acidic residues" evidence="1">
    <location>
        <begin position="245"/>
        <end position="256"/>
    </location>
</feature>
<dbReference type="Proteomes" id="UP000265515">
    <property type="component" value="Unassembled WGS sequence"/>
</dbReference>
<sequence length="429" mass="47626">MPDEEYMRFHLTTCFDSDGHKVHDNYKLVSLQVDKFQGYDIRAASMSPFDKWKKKDASQMVMLRPFEFLKRINCYKVSNHVVAIDNKLQLSTPFVPFDCDLEDFTDMAVGKSCGEPKISARMNKSGAASTQAKSVSKSSSLLRPKGVSATPAPSHAEYAARFSFTPAGEATGHEDDGGKTEEDSGSRQWDGERWPEDNDAKDTDEDDNEQRFRDSAHAEEGSLDEGWPEGDGSEGQEDGGHEGDGSGEEEIEDASDEDAKEREDNYEGGSEGDEGGADDDDGGDKGTQERWEESFRATSHDGPAEDDDVLLATHRSVCKHNGKIRAGKVEEEKRRQAKLISLQASKEAYKRSLEAQSTRPSKEKRERTRSSQRPNKKAKAEETKEVADSGDEAVGVDLRHTASKPGELTNDTIDTTKCFSWNTTRRAMR</sequence>
<feature type="compositionally biased region" description="Basic residues" evidence="1">
    <location>
        <begin position="316"/>
        <end position="326"/>
    </location>
</feature>
<feature type="compositionally biased region" description="Basic and acidic residues" evidence="1">
    <location>
        <begin position="360"/>
        <end position="369"/>
    </location>
</feature>
<evidence type="ECO:0000313" key="3">
    <source>
        <dbReference type="Proteomes" id="UP000265515"/>
    </source>
</evidence>
<protein>
    <submittedName>
        <fullName evidence="2">Uncharacterized protein</fullName>
    </submittedName>
</protein>